<reference evidence="3" key="1">
    <citation type="submission" date="2021-02" db="EMBL/GenBank/DDBJ databases">
        <title>First Annotated Genome of the Yellow-green Alga Tribonema minus.</title>
        <authorList>
            <person name="Mahan K.M."/>
        </authorList>
    </citation>
    <scope>NUCLEOTIDE SEQUENCE</scope>
    <source>
        <strain evidence="3">UTEX B ZZ1240</strain>
    </source>
</reference>
<dbReference type="AlphaFoldDB" id="A0A835YMV0"/>
<comment type="caution">
    <text evidence="3">The sequence shown here is derived from an EMBL/GenBank/DDBJ whole genome shotgun (WGS) entry which is preliminary data.</text>
</comment>
<dbReference type="GO" id="GO:0003700">
    <property type="term" value="F:DNA-binding transcription factor activity"/>
    <property type="evidence" value="ECO:0007669"/>
    <property type="project" value="InterPro"/>
</dbReference>
<feature type="region of interest" description="Disordered" evidence="1">
    <location>
        <begin position="1"/>
        <end position="51"/>
    </location>
</feature>
<evidence type="ECO:0000313" key="4">
    <source>
        <dbReference type="Proteomes" id="UP000664859"/>
    </source>
</evidence>
<accession>A0A835YMV0</accession>
<dbReference type="SMART" id="SM00338">
    <property type="entry name" value="BRLZ"/>
    <property type="match status" value="1"/>
</dbReference>
<dbReference type="EMBL" id="JAFCMP010000518">
    <property type="protein sequence ID" value="KAG5178079.1"/>
    <property type="molecule type" value="Genomic_DNA"/>
</dbReference>
<protein>
    <recommendedName>
        <fullName evidence="2">BZIP domain-containing protein</fullName>
    </recommendedName>
</protein>
<dbReference type="Gene3D" id="1.20.5.170">
    <property type="match status" value="1"/>
</dbReference>
<dbReference type="Proteomes" id="UP000664859">
    <property type="component" value="Unassembled WGS sequence"/>
</dbReference>
<organism evidence="3 4">
    <name type="scientific">Tribonema minus</name>
    <dbReference type="NCBI Taxonomy" id="303371"/>
    <lineage>
        <taxon>Eukaryota</taxon>
        <taxon>Sar</taxon>
        <taxon>Stramenopiles</taxon>
        <taxon>Ochrophyta</taxon>
        <taxon>PX clade</taxon>
        <taxon>Xanthophyceae</taxon>
        <taxon>Tribonematales</taxon>
        <taxon>Tribonemataceae</taxon>
        <taxon>Tribonema</taxon>
    </lineage>
</organism>
<dbReference type="SUPFAM" id="SSF57959">
    <property type="entry name" value="Leucine zipper domain"/>
    <property type="match status" value="1"/>
</dbReference>
<keyword evidence="4" id="KW-1185">Reference proteome</keyword>
<proteinExistence type="predicted"/>
<dbReference type="InterPro" id="IPR004827">
    <property type="entry name" value="bZIP"/>
</dbReference>
<evidence type="ECO:0000256" key="1">
    <source>
        <dbReference type="SAM" id="MobiDB-lite"/>
    </source>
</evidence>
<feature type="domain" description="BZIP" evidence="2">
    <location>
        <begin position="24"/>
        <end position="91"/>
    </location>
</feature>
<dbReference type="InterPro" id="IPR046347">
    <property type="entry name" value="bZIP_sf"/>
</dbReference>
<dbReference type="OrthoDB" id="447251at2759"/>
<feature type="compositionally biased region" description="Basic and acidic residues" evidence="1">
    <location>
        <begin position="27"/>
        <end position="37"/>
    </location>
</feature>
<evidence type="ECO:0000259" key="2">
    <source>
        <dbReference type="SMART" id="SM00338"/>
    </source>
</evidence>
<sequence length="372" mass="39404">MKGDGNNTPQQPESRSRQGSGSTTAESKAEADRERNRVNARNTRLKKKQHVDTLKAQVEELSQQKAQWQEFLTEGFKMTLPVMPYRSFNPADIVNNKRVATGIEGMCQDAASVATLCDCLSAAHPYTGASHPKPQVAYSLADSHVFAGAEGLMGTFMARTTGAVARGAKAEAAHSGMFRAMFAGDGRLDELDLIYDAISYYHQAAHSGMFRAMFGGDARLEELDLIYDAISYYHQQVDKLKAPAVVVETCTPYAVISTNEEWAKLSGKGAGECKGVPIAQLLQIQDGTDAAQQLSSIVEAAASRGLAGSTVLNTSVGQSNNGDPSEGQQQQQQGSVHICCFPLGAALGSGGGGGGTLQVLCVVRPVDVVAAS</sequence>
<evidence type="ECO:0000313" key="3">
    <source>
        <dbReference type="EMBL" id="KAG5178079.1"/>
    </source>
</evidence>
<dbReference type="CDD" id="cd14809">
    <property type="entry name" value="bZIP_AUREO-like"/>
    <property type="match status" value="1"/>
</dbReference>
<name>A0A835YMV0_9STRA</name>
<feature type="compositionally biased region" description="Polar residues" evidence="1">
    <location>
        <begin position="1"/>
        <end position="26"/>
    </location>
</feature>
<gene>
    <name evidence="3" type="ORF">JKP88DRAFT_281385</name>
</gene>